<evidence type="ECO:0000313" key="1">
    <source>
        <dbReference type="EMBL" id="CAB3388852.1"/>
    </source>
</evidence>
<feature type="non-terminal residue" evidence="1">
    <location>
        <position position="42"/>
    </location>
</feature>
<reference evidence="1 2" key="1">
    <citation type="submission" date="2020-04" db="EMBL/GenBank/DDBJ databases">
        <authorList>
            <person name="Alioto T."/>
            <person name="Alioto T."/>
            <person name="Gomez Garrido J."/>
        </authorList>
    </citation>
    <scope>NUCLEOTIDE SEQUENCE [LARGE SCALE GENOMIC DNA]</scope>
</reference>
<organism evidence="1 2">
    <name type="scientific">Cloeon dipterum</name>
    <dbReference type="NCBI Taxonomy" id="197152"/>
    <lineage>
        <taxon>Eukaryota</taxon>
        <taxon>Metazoa</taxon>
        <taxon>Ecdysozoa</taxon>
        <taxon>Arthropoda</taxon>
        <taxon>Hexapoda</taxon>
        <taxon>Insecta</taxon>
        <taxon>Pterygota</taxon>
        <taxon>Palaeoptera</taxon>
        <taxon>Ephemeroptera</taxon>
        <taxon>Pisciforma</taxon>
        <taxon>Baetidae</taxon>
        <taxon>Cloeon</taxon>
    </lineage>
</organism>
<sequence>MDDSRCELRKMDNFTEMETNNNDVSGRNDPYLEIELYLKKVT</sequence>
<comment type="caution">
    <text evidence="1">The sequence shown here is derived from an EMBL/GenBank/DDBJ whole genome shotgun (WGS) entry which is preliminary data.</text>
</comment>
<dbReference type="EMBL" id="CADEPI010000955">
    <property type="protein sequence ID" value="CAB3388852.1"/>
    <property type="molecule type" value="Genomic_DNA"/>
</dbReference>
<dbReference type="OrthoDB" id="10003330at2759"/>
<protein>
    <submittedName>
        <fullName evidence="1">Uncharacterized protein</fullName>
    </submittedName>
</protein>
<dbReference type="Proteomes" id="UP000494165">
    <property type="component" value="Unassembled WGS sequence"/>
</dbReference>
<dbReference type="AlphaFoldDB" id="A0A8S1E9H0"/>
<accession>A0A8S1E9H0</accession>
<proteinExistence type="predicted"/>
<name>A0A8S1E9H0_9INSE</name>
<gene>
    <name evidence="1" type="ORF">CLODIP_2_CD15042</name>
</gene>
<keyword evidence="2" id="KW-1185">Reference proteome</keyword>
<evidence type="ECO:0000313" key="2">
    <source>
        <dbReference type="Proteomes" id="UP000494165"/>
    </source>
</evidence>